<dbReference type="InterPro" id="IPR025348">
    <property type="entry name" value="DUF4252"/>
</dbReference>
<evidence type="ECO:0008006" key="3">
    <source>
        <dbReference type="Google" id="ProtNLM"/>
    </source>
</evidence>
<sequence>MIICLIPLLGMAQKSPVDKLFDKYANKQGLTTVNISGALLNFASKIDSGSAEANVLSGLEGVRILAVDDDELNRSLDFYKELEADGFFKNHDYEVLMEVTEANEVVRFFARDAGGGKFSELLLVVGGDDNALISIRGIIDPENIGKITGALDIDMLPKKK</sequence>
<gene>
    <name evidence="1" type="ORF">NC99_32920</name>
</gene>
<proteinExistence type="predicted"/>
<reference evidence="2" key="1">
    <citation type="submission" date="2015-07" db="EMBL/GenBank/DDBJ databases">
        <title>Genome sequencing of Sunxiuqinia dokdonensis strain SK.</title>
        <authorList>
            <person name="Ahn S."/>
            <person name="Kim B.-C."/>
        </authorList>
    </citation>
    <scope>NUCLEOTIDE SEQUENCE [LARGE SCALE GENOMIC DNA]</scope>
    <source>
        <strain evidence="2">SK</strain>
    </source>
</reference>
<keyword evidence="2" id="KW-1185">Reference proteome</keyword>
<protein>
    <recommendedName>
        <fullName evidence="3">DUF4252 domain-containing protein</fullName>
    </recommendedName>
</protein>
<comment type="caution">
    <text evidence="1">The sequence shown here is derived from an EMBL/GenBank/DDBJ whole genome shotgun (WGS) entry which is preliminary data.</text>
</comment>
<dbReference type="STRING" id="1409788.NC99_32920"/>
<dbReference type="EMBL" id="LGIA01000176">
    <property type="protein sequence ID" value="KOH43796.1"/>
    <property type="molecule type" value="Genomic_DNA"/>
</dbReference>
<evidence type="ECO:0000313" key="1">
    <source>
        <dbReference type="EMBL" id="KOH43796.1"/>
    </source>
</evidence>
<dbReference type="AlphaFoldDB" id="A0A0L8V5T8"/>
<dbReference type="Pfam" id="PF14060">
    <property type="entry name" value="DUF4252"/>
    <property type="match status" value="1"/>
</dbReference>
<name>A0A0L8V5T8_9BACT</name>
<dbReference type="Proteomes" id="UP000036958">
    <property type="component" value="Unassembled WGS sequence"/>
</dbReference>
<evidence type="ECO:0000313" key="2">
    <source>
        <dbReference type="Proteomes" id="UP000036958"/>
    </source>
</evidence>
<organism evidence="1 2">
    <name type="scientific">Sunxiuqinia dokdonensis</name>
    <dbReference type="NCBI Taxonomy" id="1409788"/>
    <lineage>
        <taxon>Bacteria</taxon>
        <taxon>Pseudomonadati</taxon>
        <taxon>Bacteroidota</taxon>
        <taxon>Bacteroidia</taxon>
        <taxon>Marinilabiliales</taxon>
        <taxon>Prolixibacteraceae</taxon>
        <taxon>Sunxiuqinia</taxon>
    </lineage>
</organism>
<accession>A0A0L8V5T8</accession>